<protein>
    <submittedName>
        <fullName evidence="2">Uncharacterized protein</fullName>
    </submittedName>
</protein>
<accession>A0A9N9PT90</accession>
<evidence type="ECO:0000313" key="2">
    <source>
        <dbReference type="EMBL" id="CAG8954263.1"/>
    </source>
</evidence>
<feature type="compositionally biased region" description="Basic and acidic residues" evidence="1">
    <location>
        <begin position="333"/>
        <end position="343"/>
    </location>
</feature>
<name>A0A9N9PT90_9HELO</name>
<dbReference type="Proteomes" id="UP000696280">
    <property type="component" value="Unassembled WGS sequence"/>
</dbReference>
<evidence type="ECO:0000313" key="3">
    <source>
        <dbReference type="Proteomes" id="UP000696280"/>
    </source>
</evidence>
<feature type="region of interest" description="Disordered" evidence="1">
    <location>
        <begin position="333"/>
        <end position="459"/>
    </location>
</feature>
<feature type="compositionally biased region" description="Basic and acidic residues" evidence="1">
    <location>
        <begin position="386"/>
        <end position="397"/>
    </location>
</feature>
<comment type="caution">
    <text evidence="2">The sequence shown here is derived from an EMBL/GenBank/DDBJ whole genome shotgun (WGS) entry which is preliminary data.</text>
</comment>
<evidence type="ECO:0000256" key="1">
    <source>
        <dbReference type="SAM" id="MobiDB-lite"/>
    </source>
</evidence>
<dbReference type="AlphaFoldDB" id="A0A9N9PT90"/>
<feature type="compositionally biased region" description="Polar residues" evidence="1">
    <location>
        <begin position="344"/>
        <end position="359"/>
    </location>
</feature>
<dbReference type="EMBL" id="CAJVRL010000056">
    <property type="protein sequence ID" value="CAG8954263.1"/>
    <property type="molecule type" value="Genomic_DNA"/>
</dbReference>
<organism evidence="2 3">
    <name type="scientific">Hymenoscyphus fraxineus</name>
    <dbReference type="NCBI Taxonomy" id="746836"/>
    <lineage>
        <taxon>Eukaryota</taxon>
        <taxon>Fungi</taxon>
        <taxon>Dikarya</taxon>
        <taxon>Ascomycota</taxon>
        <taxon>Pezizomycotina</taxon>
        <taxon>Leotiomycetes</taxon>
        <taxon>Helotiales</taxon>
        <taxon>Helotiaceae</taxon>
        <taxon>Hymenoscyphus</taxon>
    </lineage>
</organism>
<sequence>MVAIGGRSSKIQVRLRKITGDGSTLYYDEYARITEIENSQARSKTRHIIPGQGKYAFELVFEKGFHLGKNECLWYDLSSEAESLGNWLEFDETWEYLGIKEHILSENNTIELSKMQGFVDGKFRKGTDLCFQTLVPEQNGDDSSGVSFDHRAQHPRTIRLKVTRFARLIGRRKADDENAEREAGERKSAVNKPQVIIEGLVKEGITHETVLTGGKISKHTPKTTRNFPNGKRKEIWEFEFVLSTAPYLDRNNMRKTPIPLQMYSWHCLDDQERKSCFKLLQDQERSLTLEHATPNIGQGEEEDPRRWLHWNLQVPEERQVIFEDLQERIDLLEKGHPPKETQTKTKSLPVNTEGSAENTNAHEKPAKDAPVINLVSDSESEPEDETEKHKIIKREIVESVDQSIPSDEGNKDTAPRKLIRRKATNAKTSKSIAIKREKAINPPVGQKRKHDKAQDEELARLKREDEDLKKEREYLERLMEIDQTRREKRARIFEIENSREG</sequence>
<keyword evidence="3" id="KW-1185">Reference proteome</keyword>
<gene>
    <name evidence="2" type="ORF">HYFRA_00005883</name>
</gene>
<reference evidence="2" key="1">
    <citation type="submission" date="2021-07" db="EMBL/GenBank/DDBJ databases">
        <authorList>
            <person name="Durling M."/>
        </authorList>
    </citation>
    <scope>NUCLEOTIDE SEQUENCE</scope>
</reference>
<dbReference type="OrthoDB" id="10318124at2759"/>
<proteinExistence type="predicted"/>